<feature type="transmembrane region" description="Helical" evidence="8">
    <location>
        <begin position="6"/>
        <end position="27"/>
    </location>
</feature>
<organism evidence="9 10">
    <name type="scientific">Syntrophotalea acetylenivorans</name>
    <dbReference type="NCBI Taxonomy" id="1842532"/>
    <lineage>
        <taxon>Bacteria</taxon>
        <taxon>Pseudomonadati</taxon>
        <taxon>Thermodesulfobacteriota</taxon>
        <taxon>Desulfuromonadia</taxon>
        <taxon>Desulfuromonadales</taxon>
        <taxon>Syntrophotaleaceae</taxon>
        <taxon>Syntrophotalea</taxon>
    </lineage>
</organism>
<feature type="transmembrane region" description="Helical" evidence="8">
    <location>
        <begin position="96"/>
        <end position="119"/>
    </location>
</feature>
<dbReference type="KEGG" id="pef:A7E78_05855"/>
<keyword evidence="4 8" id="KW-0812">Transmembrane</keyword>
<keyword evidence="7 8" id="KW-0472">Membrane</keyword>
<feature type="transmembrane region" description="Helical" evidence="8">
    <location>
        <begin position="64"/>
        <end position="84"/>
    </location>
</feature>
<dbReference type="InterPro" id="IPR007227">
    <property type="entry name" value="Cell_shape_determining_MreD"/>
</dbReference>
<proteinExistence type="inferred from homology"/>
<keyword evidence="5" id="KW-0133">Cell shape</keyword>
<reference evidence="9 10" key="1">
    <citation type="journal article" date="2017" name="Genome Announc.">
        <title>Complete Genome Sequences of Two Acetylene-Fermenting Pelobacter acetylenicus Strains.</title>
        <authorList>
            <person name="Sutton J.M."/>
            <person name="Baesman S.M."/>
            <person name="Fierst J.L."/>
            <person name="Poret-Peterson A.T."/>
            <person name="Oremland R.S."/>
            <person name="Dunlap D.S."/>
            <person name="Akob D.M."/>
        </authorList>
    </citation>
    <scope>NUCLEOTIDE SEQUENCE [LARGE SCALE GENOMIC DNA]</scope>
    <source>
        <strain evidence="9 10">SFB93</strain>
    </source>
</reference>
<dbReference type="Proteomes" id="UP000182517">
    <property type="component" value="Chromosome"/>
</dbReference>
<dbReference type="RefSeq" id="WP_072283373.1">
    <property type="nucleotide sequence ID" value="NZ_CP015519.1"/>
</dbReference>
<feature type="transmembrane region" description="Helical" evidence="8">
    <location>
        <begin position="34"/>
        <end position="58"/>
    </location>
</feature>
<keyword evidence="10" id="KW-1185">Reference proteome</keyword>
<dbReference type="EMBL" id="CP015519">
    <property type="protein sequence ID" value="APG27406.1"/>
    <property type="molecule type" value="Genomic_DNA"/>
</dbReference>
<evidence type="ECO:0000256" key="5">
    <source>
        <dbReference type="ARBA" id="ARBA00022960"/>
    </source>
</evidence>
<keyword evidence="6 8" id="KW-1133">Transmembrane helix</keyword>
<dbReference type="AlphaFoldDB" id="A0A1L3GN88"/>
<dbReference type="Pfam" id="PF04093">
    <property type="entry name" value="MreD"/>
    <property type="match status" value="1"/>
</dbReference>
<evidence type="ECO:0000256" key="7">
    <source>
        <dbReference type="ARBA" id="ARBA00023136"/>
    </source>
</evidence>
<protein>
    <submittedName>
        <fullName evidence="9">Rod shape-determining protein MreD</fullName>
    </submittedName>
</protein>
<sequence length="169" mass="18764">MNIVVGYFLLGLVGILVETAVAPVLLHMQLTPELLLILVIYLGLYRQGFSGGLAAYTLGLLQDSFAGSTLGLYGLIFLTLYLILRGLAERLNTESPALLLFMVLCGTLLQAVLLIFLLGFLTDAGAVWRNILRSLPLQAVLNLVCAWLLFSFLQLLRRHRSLRRPPRRL</sequence>
<evidence type="ECO:0000256" key="8">
    <source>
        <dbReference type="SAM" id="Phobius"/>
    </source>
</evidence>
<accession>A0A1L3GN88</accession>
<evidence type="ECO:0000256" key="6">
    <source>
        <dbReference type="ARBA" id="ARBA00022989"/>
    </source>
</evidence>
<dbReference type="GO" id="GO:0008360">
    <property type="term" value="P:regulation of cell shape"/>
    <property type="evidence" value="ECO:0007669"/>
    <property type="project" value="UniProtKB-KW"/>
</dbReference>
<evidence type="ECO:0000313" key="10">
    <source>
        <dbReference type="Proteomes" id="UP000182517"/>
    </source>
</evidence>
<dbReference type="NCBIfam" id="TIGR03426">
    <property type="entry name" value="shape_MreD"/>
    <property type="match status" value="1"/>
</dbReference>
<keyword evidence="3" id="KW-1003">Cell membrane</keyword>
<comment type="similarity">
    <text evidence="2">Belongs to the MreD family.</text>
</comment>
<evidence type="ECO:0000256" key="1">
    <source>
        <dbReference type="ARBA" id="ARBA00004651"/>
    </source>
</evidence>
<dbReference type="STRING" id="1842532.A7E78_05855"/>
<feature type="transmembrane region" description="Helical" evidence="8">
    <location>
        <begin position="139"/>
        <end position="156"/>
    </location>
</feature>
<evidence type="ECO:0000313" key="9">
    <source>
        <dbReference type="EMBL" id="APG27406.1"/>
    </source>
</evidence>
<evidence type="ECO:0000256" key="4">
    <source>
        <dbReference type="ARBA" id="ARBA00022692"/>
    </source>
</evidence>
<evidence type="ECO:0000256" key="3">
    <source>
        <dbReference type="ARBA" id="ARBA00022475"/>
    </source>
</evidence>
<evidence type="ECO:0000256" key="2">
    <source>
        <dbReference type="ARBA" id="ARBA00007776"/>
    </source>
</evidence>
<comment type="subcellular location">
    <subcellularLocation>
        <location evidence="1">Cell membrane</location>
        <topology evidence="1">Multi-pass membrane protein</topology>
    </subcellularLocation>
</comment>
<gene>
    <name evidence="9" type="ORF">A7E78_05855</name>
</gene>
<dbReference type="GO" id="GO:0005886">
    <property type="term" value="C:plasma membrane"/>
    <property type="evidence" value="ECO:0007669"/>
    <property type="project" value="UniProtKB-SubCell"/>
</dbReference>
<name>A0A1L3GN88_9BACT</name>
<dbReference type="OrthoDB" id="5396846at2"/>